<sequence>MRVLNSLADPRVGGPQRRSLAVAEGLRDRGIETVFHLPDGDDAFERLAADRGFEVVRPGPPQLRPPRNVLANARFAARLLPSIARLAATIERRDIDVVHASMTLSFPAAVAARRTDTPLAWFFNDTGTPRPLARGMARLARATADEIALAADAVGDYFFDGSVRTRTVYPPVDVAEFDPTTVAAGEQSLREELGVAEGVPIVGTVGNINPVKGHEYLLRAIARVHDRIGSVVVPVAGKILESRRGYAERLGRLRSRLDLEETVRFLGHRSDVPRLLSSFDVFVLPSVTEACPIAVLEAMAMESGIVATRVGGVPEQLEDGTHGWVVPPADPAALADAICDALDSPAERRRRGVAARDRAETLFSVDHCVDRHRELYVAARGSEAAPAVTRAGGTR</sequence>
<dbReference type="Proteomes" id="UP000302218">
    <property type="component" value="Plasmid pNVE414"/>
</dbReference>
<dbReference type="InterPro" id="IPR028098">
    <property type="entry name" value="Glyco_trans_4-like_N"/>
</dbReference>
<keyword evidence="2" id="KW-0808">Transferase</keyword>
<geneLocation type="plasmid" evidence="3">
    <name>pnve414</name>
</geneLocation>
<proteinExistence type="predicted"/>
<evidence type="ECO:0000313" key="2">
    <source>
        <dbReference type="EMBL" id="QCS44897.1"/>
    </source>
</evidence>
<gene>
    <name evidence="2" type="ORF">FEJ81_21660</name>
</gene>
<accession>A0A4P8WMS1</accession>
<dbReference type="KEGG" id="nvr:FEJ81_21660"/>
<evidence type="ECO:0000259" key="1">
    <source>
        <dbReference type="Pfam" id="PF13439"/>
    </source>
</evidence>
<dbReference type="RefSeq" id="WP_138247287.1">
    <property type="nucleotide sequence ID" value="NZ_CP040332.1"/>
</dbReference>
<dbReference type="AlphaFoldDB" id="A0A4P8WMS1"/>
<organism evidence="2 3">
    <name type="scientific">Natrinema versiforme</name>
    <dbReference type="NCBI Taxonomy" id="88724"/>
    <lineage>
        <taxon>Archaea</taxon>
        <taxon>Methanobacteriati</taxon>
        <taxon>Methanobacteriota</taxon>
        <taxon>Stenosarchaea group</taxon>
        <taxon>Halobacteria</taxon>
        <taxon>Halobacteriales</taxon>
        <taxon>Natrialbaceae</taxon>
        <taxon>Natrinema</taxon>
    </lineage>
</organism>
<dbReference type="OrthoDB" id="132546at2157"/>
<evidence type="ECO:0000313" key="3">
    <source>
        <dbReference type="Proteomes" id="UP000302218"/>
    </source>
</evidence>
<dbReference type="GeneID" id="40267938"/>
<protein>
    <submittedName>
        <fullName evidence="2">Glycosyltransferase family 4 protein</fullName>
    </submittedName>
</protein>
<dbReference type="Pfam" id="PF13692">
    <property type="entry name" value="Glyco_trans_1_4"/>
    <property type="match status" value="1"/>
</dbReference>
<dbReference type="SUPFAM" id="SSF53756">
    <property type="entry name" value="UDP-Glycosyltransferase/glycogen phosphorylase"/>
    <property type="match status" value="1"/>
</dbReference>
<feature type="domain" description="Glycosyltransferase subfamily 4-like N-terminal" evidence="1">
    <location>
        <begin position="12"/>
        <end position="175"/>
    </location>
</feature>
<reference evidence="3" key="1">
    <citation type="submission" date="2019-05" db="EMBL/GenBank/DDBJ databases">
        <title>Genome sequence and methylation pattern of the halophilic Archaeon Natrinema versiforme BOL5-4.</title>
        <authorList>
            <person name="DasSarma P."/>
            <person name="Anton B.P."/>
            <person name="DasSarma S.L."/>
            <person name="Martinez F.L."/>
            <person name="Guzman D."/>
            <person name="Roberts R.J."/>
            <person name="DasSarma S."/>
        </authorList>
    </citation>
    <scope>NUCLEOTIDE SEQUENCE [LARGE SCALE GENOMIC DNA]</scope>
    <source>
        <strain evidence="3">BOL5-4</strain>
        <plasmid evidence="3">pnve414</plasmid>
    </source>
</reference>
<keyword evidence="2" id="KW-0614">Plasmid</keyword>
<dbReference type="GO" id="GO:0016740">
    <property type="term" value="F:transferase activity"/>
    <property type="evidence" value="ECO:0007669"/>
    <property type="project" value="UniProtKB-KW"/>
</dbReference>
<dbReference type="Gene3D" id="3.40.50.2000">
    <property type="entry name" value="Glycogen Phosphorylase B"/>
    <property type="match status" value="2"/>
</dbReference>
<name>A0A4P8WMS1_9EURY</name>
<dbReference type="PANTHER" id="PTHR12526">
    <property type="entry name" value="GLYCOSYLTRANSFERASE"/>
    <property type="match status" value="1"/>
</dbReference>
<dbReference type="CDD" id="cd03801">
    <property type="entry name" value="GT4_PimA-like"/>
    <property type="match status" value="1"/>
</dbReference>
<dbReference type="Pfam" id="PF13439">
    <property type="entry name" value="Glyco_transf_4"/>
    <property type="match status" value="1"/>
</dbReference>
<dbReference type="EMBL" id="CP040332">
    <property type="protein sequence ID" value="QCS44897.1"/>
    <property type="molecule type" value="Genomic_DNA"/>
</dbReference>